<dbReference type="EMBL" id="LRPC01000028">
    <property type="protein sequence ID" value="KYG73540.1"/>
    <property type="molecule type" value="Genomic_DNA"/>
</dbReference>
<protein>
    <recommendedName>
        <fullName evidence="1">Methyltransferase type 11 domain-containing protein</fullName>
    </recommendedName>
</protein>
<reference evidence="2 3" key="1">
    <citation type="submission" date="2016-01" db="EMBL/GenBank/DDBJ databases">
        <title>Genome sequencing of Roseivirga spongicola UST030701-084.</title>
        <authorList>
            <person name="Selvaratnam C."/>
            <person name="Thevarajoo S."/>
            <person name="Goh K.M."/>
            <person name="Ee R."/>
            <person name="Chan K.-G."/>
            <person name="Chong C.S."/>
        </authorList>
    </citation>
    <scope>NUCLEOTIDE SEQUENCE [LARGE SCALE GENOMIC DNA]</scope>
    <source>
        <strain evidence="2 3">UST030701-084</strain>
    </source>
</reference>
<dbReference type="InterPro" id="IPR013216">
    <property type="entry name" value="Methyltransf_11"/>
</dbReference>
<dbReference type="AlphaFoldDB" id="A0A150X493"/>
<evidence type="ECO:0000259" key="1">
    <source>
        <dbReference type="Pfam" id="PF08241"/>
    </source>
</evidence>
<accession>A0A150X493</accession>
<feature type="domain" description="Methyltransferase type 11" evidence="1">
    <location>
        <begin position="140"/>
        <end position="219"/>
    </location>
</feature>
<name>A0A150X493_9BACT</name>
<dbReference type="OrthoDB" id="982421at2"/>
<proteinExistence type="predicted"/>
<dbReference type="Proteomes" id="UP000075606">
    <property type="component" value="Unassembled WGS sequence"/>
</dbReference>
<dbReference type="SUPFAM" id="SSF53335">
    <property type="entry name" value="S-adenosyl-L-methionine-dependent methyltransferases"/>
    <property type="match status" value="1"/>
</dbReference>
<dbReference type="STRING" id="333140.AWW68_12675"/>
<gene>
    <name evidence="2" type="ORF">AWW68_12675</name>
</gene>
<keyword evidence="3" id="KW-1185">Reference proteome</keyword>
<dbReference type="Gene3D" id="3.40.50.150">
    <property type="entry name" value="Vaccinia Virus protein VP39"/>
    <property type="match status" value="1"/>
</dbReference>
<evidence type="ECO:0000313" key="2">
    <source>
        <dbReference type="EMBL" id="KYG73540.1"/>
    </source>
</evidence>
<organism evidence="2 3">
    <name type="scientific">Roseivirga spongicola</name>
    <dbReference type="NCBI Taxonomy" id="333140"/>
    <lineage>
        <taxon>Bacteria</taxon>
        <taxon>Pseudomonadati</taxon>
        <taxon>Bacteroidota</taxon>
        <taxon>Cytophagia</taxon>
        <taxon>Cytophagales</taxon>
        <taxon>Roseivirgaceae</taxon>
        <taxon>Roseivirga</taxon>
    </lineage>
</organism>
<evidence type="ECO:0000313" key="3">
    <source>
        <dbReference type="Proteomes" id="UP000075606"/>
    </source>
</evidence>
<comment type="caution">
    <text evidence="2">The sequence shown here is derived from an EMBL/GenBank/DDBJ whole genome shotgun (WGS) entry which is preliminary data.</text>
</comment>
<dbReference type="GO" id="GO:0008757">
    <property type="term" value="F:S-adenosylmethionine-dependent methyltransferase activity"/>
    <property type="evidence" value="ECO:0007669"/>
    <property type="project" value="InterPro"/>
</dbReference>
<dbReference type="InterPro" id="IPR029063">
    <property type="entry name" value="SAM-dependent_MTases_sf"/>
</dbReference>
<dbReference type="Pfam" id="PF08241">
    <property type="entry name" value="Methyltransf_11"/>
    <property type="match status" value="1"/>
</dbReference>
<sequence>MSPEELSIVNQKIANGELYFHPGIQVEISLEQGLITENQTYFYPIVDGIVLLRKDTAVTAKNRTKNPLLRVTQQTVEAFYTEFKPLKKGDNSHVGLKQMRSKPLSNDQLKELKGLLPRSGDCFLSAVTHDVDALHNLVFNTHFNQYLHIDFSLDRLIAIKAEMKDNTLLILCDNANLPFAEESIDALFSFDYINEYDKADQTQAYRELKRVLKGNGHSVVLYDKDKPLHAQAQFKSDQLSKKALGIVAPWKKKKVPSIYFHPVKTYSNDDTSGDLYTKTSLGRQFS</sequence>
<dbReference type="RefSeq" id="WP_068221962.1">
    <property type="nucleotide sequence ID" value="NZ_LRPC01000028.1"/>
</dbReference>